<name>A0A7X2MY77_9CLOT</name>
<evidence type="ECO:0000313" key="1">
    <source>
        <dbReference type="EMBL" id="MSR91279.1"/>
    </source>
</evidence>
<evidence type="ECO:0008006" key="3">
    <source>
        <dbReference type="Google" id="ProtNLM"/>
    </source>
</evidence>
<dbReference type="Proteomes" id="UP000460287">
    <property type="component" value="Unassembled WGS sequence"/>
</dbReference>
<dbReference type="EMBL" id="VULX01000009">
    <property type="protein sequence ID" value="MSR91279.1"/>
    <property type="molecule type" value="Genomic_DNA"/>
</dbReference>
<keyword evidence="2" id="KW-1185">Reference proteome</keyword>
<dbReference type="AlphaFoldDB" id="A0A7X2MY77"/>
<dbReference type="SUPFAM" id="SSF55729">
    <property type="entry name" value="Acyl-CoA N-acyltransferases (Nat)"/>
    <property type="match status" value="1"/>
</dbReference>
<accession>A0A7X2MY77</accession>
<protein>
    <recommendedName>
        <fullName evidence="3">N-acetyltransferase domain-containing protein</fullName>
    </recommendedName>
</protein>
<gene>
    <name evidence="1" type="ORF">FYJ33_07600</name>
</gene>
<sequence length="102" mass="12152">MNVHIEKGTEKDIKKVAKLYDDLIDYLTERTNYPGWKKGVYPTIDDEAKANNIKSIRLDVFRKNIPAIKLYESFRYEYLDTIDEGYSMYGLDLFRIYEKVIK</sequence>
<dbReference type="RefSeq" id="WP_154531169.1">
    <property type="nucleotide sequence ID" value="NZ_VULX01000009.1"/>
</dbReference>
<proteinExistence type="predicted"/>
<comment type="caution">
    <text evidence="1">The sequence shown here is derived from an EMBL/GenBank/DDBJ whole genome shotgun (WGS) entry which is preliminary data.</text>
</comment>
<dbReference type="Gene3D" id="3.40.630.30">
    <property type="match status" value="1"/>
</dbReference>
<evidence type="ECO:0000313" key="2">
    <source>
        <dbReference type="Proteomes" id="UP000460287"/>
    </source>
</evidence>
<organism evidence="1 2">
    <name type="scientific">Inconstantimicrobium porci</name>
    <dbReference type="NCBI Taxonomy" id="2652291"/>
    <lineage>
        <taxon>Bacteria</taxon>
        <taxon>Bacillati</taxon>
        <taxon>Bacillota</taxon>
        <taxon>Clostridia</taxon>
        <taxon>Eubacteriales</taxon>
        <taxon>Clostridiaceae</taxon>
        <taxon>Inconstantimicrobium</taxon>
    </lineage>
</organism>
<reference evidence="1 2" key="1">
    <citation type="submission" date="2019-08" db="EMBL/GenBank/DDBJ databases">
        <title>In-depth cultivation of the pig gut microbiome towards novel bacterial diversity and tailored functional studies.</title>
        <authorList>
            <person name="Wylensek D."/>
            <person name="Hitch T.C.A."/>
            <person name="Clavel T."/>
        </authorList>
    </citation>
    <scope>NUCLEOTIDE SEQUENCE [LARGE SCALE GENOMIC DNA]</scope>
    <source>
        <strain evidence="1 2">WCA-383-APC-5B</strain>
    </source>
</reference>
<dbReference type="InterPro" id="IPR016181">
    <property type="entry name" value="Acyl_CoA_acyltransferase"/>
</dbReference>